<evidence type="ECO:0000256" key="2">
    <source>
        <dbReference type="ARBA" id="ARBA00022603"/>
    </source>
</evidence>
<dbReference type="Pfam" id="PF01795">
    <property type="entry name" value="Methyltransf_5"/>
    <property type="match status" value="1"/>
</dbReference>
<dbReference type="GO" id="GO:0070475">
    <property type="term" value="P:rRNA base methylation"/>
    <property type="evidence" value="ECO:0007669"/>
    <property type="project" value="TreeGrafter"/>
</dbReference>
<dbReference type="NCBIfam" id="TIGR00006">
    <property type="entry name" value="16S rRNA (cytosine(1402)-N(4))-methyltransferase RsmH"/>
    <property type="match status" value="1"/>
</dbReference>
<evidence type="ECO:0000256" key="3">
    <source>
        <dbReference type="ARBA" id="ARBA00022679"/>
    </source>
</evidence>
<dbReference type="InterPro" id="IPR029063">
    <property type="entry name" value="SAM-dependent_MTases_sf"/>
</dbReference>
<name>A0A382WNJ9_9ZZZZ</name>
<gene>
    <name evidence="5" type="ORF">METZ01_LOCUS413034</name>
</gene>
<keyword evidence="4" id="KW-0949">S-adenosyl-L-methionine</keyword>
<proteinExistence type="inferred from homology"/>
<keyword evidence="2" id="KW-0489">Methyltransferase</keyword>
<dbReference type="EMBL" id="UINC01161157">
    <property type="protein sequence ID" value="SVD60180.1"/>
    <property type="molecule type" value="Genomic_DNA"/>
</dbReference>
<dbReference type="AlphaFoldDB" id="A0A382WNJ9"/>
<reference evidence="5" key="1">
    <citation type="submission" date="2018-05" db="EMBL/GenBank/DDBJ databases">
        <authorList>
            <person name="Lanie J.A."/>
            <person name="Ng W.-L."/>
            <person name="Kazmierczak K.M."/>
            <person name="Andrzejewski T.M."/>
            <person name="Davidsen T.M."/>
            <person name="Wayne K.J."/>
            <person name="Tettelin H."/>
            <person name="Glass J.I."/>
            <person name="Rusch D."/>
            <person name="Podicherti R."/>
            <person name="Tsui H.-C.T."/>
            <person name="Winkler M.E."/>
        </authorList>
    </citation>
    <scope>NUCLEOTIDE SEQUENCE</scope>
</reference>
<accession>A0A382WNJ9</accession>
<dbReference type="PANTHER" id="PTHR11265:SF0">
    <property type="entry name" value="12S RRNA N4-METHYLCYTIDINE METHYLTRANSFERASE"/>
    <property type="match status" value="1"/>
</dbReference>
<evidence type="ECO:0008006" key="6">
    <source>
        <dbReference type="Google" id="ProtNLM"/>
    </source>
</evidence>
<dbReference type="Gene3D" id="1.10.150.170">
    <property type="entry name" value="Putative methyltransferase TM0872, insert domain"/>
    <property type="match status" value="1"/>
</dbReference>
<sequence>MLQSKSDSTTTSNHHSSVMFSESIEGLNIRSDGIYVDATFGRGGHTKGMLDCLGEFGRVIAFDQDIDAVNYAKSNFNDSRLILLHANFSKLVDELDSLNLTGEIDGVLMDLGISSPQLDNADRGFSFNSDGPLDMRMNQTQGLTAAEWLKQTSMSEIADALYLYGEEKRSRIIAATIKKYQQNKDINSTTELANLITTVARSGKKKHPATRSFQAIRIVINDELKQLTSALEQSINILAPKGR</sequence>
<evidence type="ECO:0000313" key="5">
    <source>
        <dbReference type="EMBL" id="SVD60180.1"/>
    </source>
</evidence>
<dbReference type="SUPFAM" id="SSF53335">
    <property type="entry name" value="S-adenosyl-L-methionine-dependent methyltransferases"/>
    <property type="match status" value="1"/>
</dbReference>
<dbReference type="SUPFAM" id="SSF81799">
    <property type="entry name" value="Putative methyltransferase TM0872, insert domain"/>
    <property type="match status" value="1"/>
</dbReference>
<feature type="non-terminal residue" evidence="5">
    <location>
        <position position="243"/>
    </location>
</feature>
<dbReference type="InterPro" id="IPR002903">
    <property type="entry name" value="RsmH"/>
</dbReference>
<dbReference type="InterPro" id="IPR023397">
    <property type="entry name" value="SAM-dep_MeTrfase_MraW_recog"/>
</dbReference>
<organism evidence="5">
    <name type="scientific">marine metagenome</name>
    <dbReference type="NCBI Taxonomy" id="408172"/>
    <lineage>
        <taxon>unclassified sequences</taxon>
        <taxon>metagenomes</taxon>
        <taxon>ecological metagenomes</taxon>
    </lineage>
</organism>
<comment type="similarity">
    <text evidence="1">Belongs to the methyltransferase superfamily. RsmH family.</text>
</comment>
<protein>
    <recommendedName>
        <fullName evidence="6">16S rRNA (Cytosine(1402)-N(4))-methyltransferase</fullName>
    </recommendedName>
</protein>
<dbReference type="GO" id="GO:0005737">
    <property type="term" value="C:cytoplasm"/>
    <property type="evidence" value="ECO:0007669"/>
    <property type="project" value="TreeGrafter"/>
</dbReference>
<dbReference type="Gene3D" id="3.40.50.150">
    <property type="entry name" value="Vaccinia Virus protein VP39"/>
    <property type="match status" value="1"/>
</dbReference>
<dbReference type="GO" id="GO:0071424">
    <property type="term" value="F:rRNA (cytosine-N4-)-methyltransferase activity"/>
    <property type="evidence" value="ECO:0007669"/>
    <property type="project" value="TreeGrafter"/>
</dbReference>
<dbReference type="PANTHER" id="PTHR11265">
    <property type="entry name" value="S-ADENOSYL-METHYLTRANSFERASE MRAW"/>
    <property type="match status" value="1"/>
</dbReference>
<evidence type="ECO:0000256" key="4">
    <source>
        <dbReference type="ARBA" id="ARBA00022691"/>
    </source>
</evidence>
<evidence type="ECO:0000256" key="1">
    <source>
        <dbReference type="ARBA" id="ARBA00010396"/>
    </source>
</evidence>
<keyword evidence="3" id="KW-0808">Transferase</keyword>